<reference evidence="3" key="1">
    <citation type="submission" date="2023-10" db="EMBL/GenBank/DDBJ databases">
        <title>Genome assembly of Pristionchus species.</title>
        <authorList>
            <person name="Yoshida K."/>
            <person name="Sommer R.J."/>
        </authorList>
    </citation>
    <scope>NUCLEOTIDE SEQUENCE</scope>
    <source>
        <strain evidence="3">RS0144</strain>
    </source>
</reference>
<dbReference type="InterPro" id="IPR029021">
    <property type="entry name" value="Prot-tyrosine_phosphatase-like"/>
</dbReference>
<dbReference type="PROSITE" id="PS50055">
    <property type="entry name" value="TYR_PHOSPHATASE_PTP"/>
    <property type="match status" value="1"/>
</dbReference>
<dbReference type="PRINTS" id="PR00700">
    <property type="entry name" value="PRTYPHPHTASE"/>
</dbReference>
<evidence type="ECO:0000313" key="3">
    <source>
        <dbReference type="EMBL" id="GMT08243.1"/>
    </source>
</evidence>
<comment type="caution">
    <text evidence="3">The sequence shown here is derived from an EMBL/GenBank/DDBJ whole genome shotgun (WGS) entry which is preliminary data.</text>
</comment>
<dbReference type="SUPFAM" id="SSF52799">
    <property type="entry name" value="(Phosphotyrosine protein) phosphatases II"/>
    <property type="match status" value="1"/>
</dbReference>
<dbReference type="Pfam" id="PF00102">
    <property type="entry name" value="Y_phosphatase"/>
    <property type="match status" value="1"/>
</dbReference>
<sequence length="282" mass="32061">MGNACQGKKRATPTRDGSARSAPETDMPKTLFENSEPERNPSPKPSARRSTPAPVQMIQSRTLASTARKPSTGRPAANRSRVRDREKEMMKEQDREKEEDDDNNDDPIQKFCTYALNKGVSGLKAEFEELRLKTIPTKEACSFFHLATNAQKNRYKDVPCSDYSRVILKELSMGTDYIHGNFCGTPKNPKRFICTQGPMPTTIVDFWSMVWQEGSEFIVMLCNFNEMGKVKCAQYFPPMEKETLVAGNGVIYCESVARQQWPGQITIRRFIVNRIDVNQKRT</sequence>
<feature type="compositionally biased region" description="Basic and acidic residues" evidence="1">
    <location>
        <begin position="81"/>
        <end position="96"/>
    </location>
</feature>
<dbReference type="SMART" id="SM00194">
    <property type="entry name" value="PTPc"/>
    <property type="match status" value="1"/>
</dbReference>
<protein>
    <recommendedName>
        <fullName evidence="2">Tyrosine-protein phosphatase domain-containing protein</fullName>
    </recommendedName>
</protein>
<evidence type="ECO:0000259" key="2">
    <source>
        <dbReference type="PROSITE" id="PS50055"/>
    </source>
</evidence>
<feature type="compositionally biased region" description="Polar residues" evidence="1">
    <location>
        <begin position="57"/>
        <end position="69"/>
    </location>
</feature>
<dbReference type="EMBL" id="BTSX01000046">
    <property type="protein sequence ID" value="GMT08243.1"/>
    <property type="molecule type" value="Genomic_DNA"/>
</dbReference>
<feature type="non-terminal residue" evidence="3">
    <location>
        <position position="282"/>
    </location>
</feature>
<dbReference type="Gene3D" id="3.90.190.10">
    <property type="entry name" value="Protein tyrosine phosphatase superfamily"/>
    <property type="match status" value="1"/>
</dbReference>
<dbReference type="PANTHER" id="PTHR46163:SF5">
    <property type="entry name" value="TYROSINE-PROTEIN PHOSPHATASE"/>
    <property type="match status" value="1"/>
</dbReference>
<keyword evidence="4" id="KW-1185">Reference proteome</keyword>
<accession>A0AAV5UQ06</accession>
<feature type="region of interest" description="Disordered" evidence="1">
    <location>
        <begin position="1"/>
        <end position="107"/>
    </location>
</feature>
<evidence type="ECO:0000256" key="1">
    <source>
        <dbReference type="SAM" id="MobiDB-lite"/>
    </source>
</evidence>
<dbReference type="AlphaFoldDB" id="A0AAV5UQ06"/>
<dbReference type="PANTHER" id="PTHR46163">
    <property type="entry name" value="TYROSINE-PROTEIN PHOSPHATASE-RELATED"/>
    <property type="match status" value="1"/>
</dbReference>
<proteinExistence type="predicted"/>
<dbReference type="Proteomes" id="UP001432027">
    <property type="component" value="Unassembled WGS sequence"/>
</dbReference>
<dbReference type="InterPro" id="IPR000242">
    <property type="entry name" value="PTP_cat"/>
</dbReference>
<dbReference type="GO" id="GO:0004725">
    <property type="term" value="F:protein tyrosine phosphatase activity"/>
    <property type="evidence" value="ECO:0007669"/>
    <property type="project" value="InterPro"/>
</dbReference>
<feature type="domain" description="Tyrosine-protein phosphatase" evidence="2">
    <location>
        <begin position="123"/>
        <end position="282"/>
    </location>
</feature>
<dbReference type="InterPro" id="IPR052782">
    <property type="entry name" value="Oocyte-zygote_transition_reg"/>
</dbReference>
<evidence type="ECO:0000313" key="4">
    <source>
        <dbReference type="Proteomes" id="UP001432027"/>
    </source>
</evidence>
<organism evidence="3 4">
    <name type="scientific">Pristionchus entomophagus</name>
    <dbReference type="NCBI Taxonomy" id="358040"/>
    <lineage>
        <taxon>Eukaryota</taxon>
        <taxon>Metazoa</taxon>
        <taxon>Ecdysozoa</taxon>
        <taxon>Nematoda</taxon>
        <taxon>Chromadorea</taxon>
        <taxon>Rhabditida</taxon>
        <taxon>Rhabditina</taxon>
        <taxon>Diplogasteromorpha</taxon>
        <taxon>Diplogasteroidea</taxon>
        <taxon>Neodiplogasteridae</taxon>
        <taxon>Pristionchus</taxon>
    </lineage>
</organism>
<name>A0AAV5UQ06_9BILA</name>
<gene>
    <name evidence="3" type="ORF">PENTCL1PPCAC_30417</name>
</gene>